<evidence type="ECO:0000259" key="2">
    <source>
        <dbReference type="Pfam" id="PF06439"/>
    </source>
</evidence>
<keyword evidence="4" id="KW-1185">Reference proteome</keyword>
<proteinExistence type="predicted"/>
<evidence type="ECO:0000256" key="1">
    <source>
        <dbReference type="SAM" id="SignalP"/>
    </source>
</evidence>
<evidence type="ECO:0000313" key="3">
    <source>
        <dbReference type="EMBL" id="MDG3002444.1"/>
    </source>
</evidence>
<dbReference type="Gene3D" id="2.60.120.560">
    <property type="entry name" value="Exo-inulinase, domain 1"/>
    <property type="match status" value="2"/>
</dbReference>
<sequence>MRTLLSLAALLTISLALAGAAHADDWQPDPGFRSLFNGKDLTGWCLRAEADGKSPKAGAVVETFEGKTESSDAGRYSARDGVLTVNFPKGRESLISALYTVEEFPKDFTLKLEFRASVNADSGVFVRKPQLQCRDYLVAGPYKDLKKYKPQDWNVIEVVAKGGVARCTCNGEVLEAEFKLPATGPIGLEGDRGQMEYRHLQIK</sequence>
<feature type="chain" id="PRO_5046548173" evidence="1">
    <location>
        <begin position="24"/>
        <end position="203"/>
    </location>
</feature>
<evidence type="ECO:0000313" key="4">
    <source>
        <dbReference type="Proteomes" id="UP001216907"/>
    </source>
</evidence>
<dbReference type="InterPro" id="IPR010496">
    <property type="entry name" value="AL/BT2_dom"/>
</dbReference>
<comment type="caution">
    <text evidence="3">The sequence shown here is derived from an EMBL/GenBank/DDBJ whole genome shotgun (WGS) entry which is preliminary data.</text>
</comment>
<organism evidence="3 4">
    <name type="scientific">Paludisphaera mucosa</name>
    <dbReference type="NCBI Taxonomy" id="3030827"/>
    <lineage>
        <taxon>Bacteria</taxon>
        <taxon>Pseudomonadati</taxon>
        <taxon>Planctomycetota</taxon>
        <taxon>Planctomycetia</taxon>
        <taxon>Isosphaerales</taxon>
        <taxon>Isosphaeraceae</taxon>
        <taxon>Paludisphaera</taxon>
    </lineage>
</organism>
<reference evidence="3 4" key="1">
    <citation type="submission" date="2023-03" db="EMBL/GenBank/DDBJ databases">
        <title>Paludisphaera mucosa sp. nov. a novel planctomycete from northern fen.</title>
        <authorList>
            <person name="Ivanova A."/>
        </authorList>
    </citation>
    <scope>NUCLEOTIDE SEQUENCE [LARGE SCALE GENOMIC DNA]</scope>
    <source>
        <strain evidence="3 4">Pla2</strain>
    </source>
</reference>
<feature type="domain" description="3-keto-alpha-glucoside-1,2-lyase/3-keto-2-hydroxy-glucal hydratase" evidence="2">
    <location>
        <begin position="31"/>
        <end position="203"/>
    </location>
</feature>
<dbReference type="Pfam" id="PF06439">
    <property type="entry name" value="3keto-disac_hyd"/>
    <property type="match status" value="1"/>
</dbReference>
<dbReference type="RefSeq" id="WP_277858808.1">
    <property type="nucleotide sequence ID" value="NZ_JARRAG010000001.1"/>
</dbReference>
<dbReference type="EMBL" id="JARRAG010000001">
    <property type="protein sequence ID" value="MDG3002444.1"/>
    <property type="molecule type" value="Genomic_DNA"/>
</dbReference>
<protein>
    <submittedName>
        <fullName evidence="3">DUF1080 domain-containing protein</fullName>
    </submittedName>
</protein>
<name>A0ABT6F4K0_9BACT</name>
<feature type="signal peptide" evidence="1">
    <location>
        <begin position="1"/>
        <end position="23"/>
    </location>
</feature>
<gene>
    <name evidence="3" type="ORF">PZE19_01480</name>
</gene>
<keyword evidence="1" id="KW-0732">Signal</keyword>
<dbReference type="Proteomes" id="UP001216907">
    <property type="component" value="Unassembled WGS sequence"/>
</dbReference>
<accession>A0ABT6F4K0</accession>